<dbReference type="Proteomes" id="UP000824219">
    <property type="component" value="Linkage Group LG15"/>
</dbReference>
<comment type="function">
    <text evidence="1">Somatostatin inhibits the release of somatotropin.</text>
</comment>
<dbReference type="GO" id="GO:0001664">
    <property type="term" value="F:G protein-coupled receptor binding"/>
    <property type="evidence" value="ECO:0007669"/>
    <property type="project" value="TreeGrafter"/>
</dbReference>
<comment type="similarity">
    <text evidence="3">Belongs to the somatostatin family.</text>
</comment>
<dbReference type="GO" id="GO:0007193">
    <property type="term" value="P:adenylate cyclase-inhibiting G protein-coupled receptor signaling pathway"/>
    <property type="evidence" value="ECO:0007669"/>
    <property type="project" value="TreeGrafter"/>
</dbReference>
<evidence type="ECO:0000259" key="9">
    <source>
        <dbReference type="Pfam" id="PF03002"/>
    </source>
</evidence>
<protein>
    <recommendedName>
        <fullName evidence="9">Somatostatin/Cortistatin C-terminal domain-containing protein</fullName>
    </recommendedName>
</protein>
<dbReference type="AlphaFoldDB" id="A0A9D3NKQ3"/>
<dbReference type="EMBL" id="JAHKSW010000015">
    <property type="protein sequence ID" value="KAG7323639.1"/>
    <property type="molecule type" value="Genomic_DNA"/>
</dbReference>
<keyword evidence="11" id="KW-1185">Reference proteome</keyword>
<dbReference type="PANTHER" id="PTHR10558">
    <property type="entry name" value="SOMATOSTATIN"/>
    <property type="match status" value="1"/>
</dbReference>
<keyword evidence="6" id="KW-0372">Hormone</keyword>
<evidence type="ECO:0000256" key="5">
    <source>
        <dbReference type="ARBA" id="ARBA00022685"/>
    </source>
</evidence>
<dbReference type="Pfam" id="PF03002">
    <property type="entry name" value="Somatostatin"/>
    <property type="match status" value="1"/>
</dbReference>
<evidence type="ECO:0000256" key="4">
    <source>
        <dbReference type="ARBA" id="ARBA00022525"/>
    </source>
</evidence>
<accession>A0A9D3NKQ3</accession>
<evidence type="ECO:0000256" key="7">
    <source>
        <dbReference type="ARBA" id="ARBA00022729"/>
    </source>
</evidence>
<dbReference type="GO" id="GO:0030334">
    <property type="term" value="P:regulation of cell migration"/>
    <property type="evidence" value="ECO:0007669"/>
    <property type="project" value="TreeGrafter"/>
</dbReference>
<evidence type="ECO:0000256" key="1">
    <source>
        <dbReference type="ARBA" id="ARBA00003524"/>
    </source>
</evidence>
<keyword evidence="7" id="KW-0732">Signal</keyword>
<comment type="caution">
    <text evidence="10">The sequence shown here is derived from an EMBL/GenBank/DDBJ whole genome shotgun (WGS) entry which is preliminary data.</text>
</comment>
<reference evidence="10 11" key="1">
    <citation type="submission" date="2021-06" db="EMBL/GenBank/DDBJ databases">
        <title>Chromosome-level genome assembly of the red-tail catfish (Hemibagrus wyckioides).</title>
        <authorList>
            <person name="Shao F."/>
        </authorList>
    </citation>
    <scope>NUCLEOTIDE SEQUENCE [LARGE SCALE GENOMIC DNA]</scope>
    <source>
        <strain evidence="10">EC202008001</strain>
        <tissue evidence="10">Blood</tissue>
    </source>
</reference>
<keyword evidence="8" id="KW-1015">Disulfide bond</keyword>
<proteinExistence type="inferred from homology"/>
<evidence type="ECO:0000313" key="11">
    <source>
        <dbReference type="Proteomes" id="UP000824219"/>
    </source>
</evidence>
<evidence type="ECO:0000256" key="8">
    <source>
        <dbReference type="ARBA" id="ARBA00023157"/>
    </source>
</evidence>
<dbReference type="GO" id="GO:0005184">
    <property type="term" value="F:neuropeptide hormone activity"/>
    <property type="evidence" value="ECO:0007669"/>
    <property type="project" value="TreeGrafter"/>
</dbReference>
<dbReference type="InterPro" id="IPR004250">
    <property type="entry name" value="Somatostatin"/>
</dbReference>
<feature type="domain" description="Somatostatin/Cortistatin C-terminal" evidence="9">
    <location>
        <begin position="107"/>
        <end position="119"/>
    </location>
</feature>
<keyword evidence="5" id="KW-0165">Cleavage on pair of basic residues</keyword>
<sequence>MALGGRMNLYQAVDSPTFIMRVLLSLVPLLLVAWSVNNTEALPVQGKLTNSNEVLTKEQKDFMTKVLAILAEFNVTIKDLENMDPEQRSKLTERVVLGLPPAREKSQCKNFFWKTFSAC</sequence>
<dbReference type="GO" id="GO:0005615">
    <property type="term" value="C:extracellular space"/>
    <property type="evidence" value="ECO:0007669"/>
    <property type="project" value="TreeGrafter"/>
</dbReference>
<evidence type="ECO:0000256" key="6">
    <source>
        <dbReference type="ARBA" id="ARBA00022702"/>
    </source>
</evidence>
<evidence type="ECO:0000256" key="3">
    <source>
        <dbReference type="ARBA" id="ARBA00008327"/>
    </source>
</evidence>
<dbReference type="OrthoDB" id="9438385at2759"/>
<evidence type="ECO:0000313" key="10">
    <source>
        <dbReference type="EMBL" id="KAG7323639.1"/>
    </source>
</evidence>
<keyword evidence="4" id="KW-0964">Secreted</keyword>
<gene>
    <name evidence="10" type="ORF">KOW79_013341</name>
</gene>
<evidence type="ECO:0000256" key="2">
    <source>
        <dbReference type="ARBA" id="ARBA00004613"/>
    </source>
</evidence>
<dbReference type="PANTHER" id="PTHR10558:SF1">
    <property type="entry name" value="CORTISTATIN"/>
    <property type="match status" value="1"/>
</dbReference>
<organism evidence="10 11">
    <name type="scientific">Hemibagrus wyckioides</name>
    <dbReference type="NCBI Taxonomy" id="337641"/>
    <lineage>
        <taxon>Eukaryota</taxon>
        <taxon>Metazoa</taxon>
        <taxon>Chordata</taxon>
        <taxon>Craniata</taxon>
        <taxon>Vertebrata</taxon>
        <taxon>Euteleostomi</taxon>
        <taxon>Actinopterygii</taxon>
        <taxon>Neopterygii</taxon>
        <taxon>Teleostei</taxon>
        <taxon>Ostariophysi</taxon>
        <taxon>Siluriformes</taxon>
        <taxon>Bagridae</taxon>
        <taxon>Hemibagrus</taxon>
    </lineage>
</organism>
<name>A0A9D3NKQ3_9TELE</name>
<comment type="subcellular location">
    <subcellularLocation>
        <location evidence="2">Secreted</location>
    </subcellularLocation>
</comment>
<dbReference type="InterPro" id="IPR018142">
    <property type="entry name" value="Somatostatin/Cortistatin_C"/>
</dbReference>